<keyword evidence="2 5" id="KW-0285">Flavoprotein</keyword>
<dbReference type="InterPro" id="IPR050315">
    <property type="entry name" value="FAD-oxidoreductase_2"/>
</dbReference>
<sequence length="503" mass="52843">MNERIDSNENQRASAAISRRTFLAGSIGLGLAAMLPGVGLVGCSPQSGSGEATVKDEGTFDIIVVGAGGAGMTAALSAQEAGANVVLLEKMAVVGGNTNFAEGGMNASETALQKEEGVEDSNELFAEDTFIGGKELGDKELIRYMCENSNAAIERLAERGMHLTKISTSGGATVPRIHRPEDGSAVGGYLVTHMHDLCTERGIGARTNMDVKNLIVEDGKIAGLVASDGKKEYTYKAPVVILATGGFGANHEMLAQYRPELIDAVTTNQPGAQGDGIAIATDIGADTVDLEHIQVHPTVEQSTSILLSEGIRGDGAILINSEGNRFVNELLTRDKVTAAEWEQPGGWAYAVFDQHVYDDNKSIKEKFEKQGLLLSGDTIEELAGVMEEIDPTNFIGAVTTYNECIEQGVEDPFGRTKSLNPIVNAPFYAVKVAPGIHHTMGGLKIDTATRVLDTNGDPIPGLFAAGEVTGGVHGGNRLGGNAVCDINVFGHRAAESAVEYLSA</sequence>
<evidence type="ECO:0000256" key="1">
    <source>
        <dbReference type="ARBA" id="ARBA00001974"/>
    </source>
</evidence>
<dbReference type="PANTHER" id="PTHR43400:SF7">
    <property type="entry name" value="FAD-DEPENDENT OXIDOREDUCTASE 2 FAD BINDING DOMAIN-CONTAINING PROTEIN"/>
    <property type="match status" value="1"/>
</dbReference>
<feature type="domain" description="FAD-dependent oxidoreductase 2 FAD-binding" evidence="7">
    <location>
        <begin position="61"/>
        <end position="483"/>
    </location>
</feature>
<evidence type="ECO:0000256" key="4">
    <source>
        <dbReference type="ARBA" id="ARBA00023002"/>
    </source>
</evidence>
<keyword evidence="6" id="KW-1133">Transmembrane helix</keyword>
<evidence type="ECO:0000256" key="2">
    <source>
        <dbReference type="ARBA" id="ARBA00022630"/>
    </source>
</evidence>
<dbReference type="SUPFAM" id="SSF56425">
    <property type="entry name" value="Succinate dehydrogenase/fumarate reductase flavoprotein, catalytic domain"/>
    <property type="match status" value="1"/>
</dbReference>
<feature type="transmembrane region" description="Helical" evidence="6">
    <location>
        <begin position="21"/>
        <end position="42"/>
    </location>
</feature>
<evidence type="ECO:0000259" key="7">
    <source>
        <dbReference type="Pfam" id="PF00890"/>
    </source>
</evidence>
<keyword evidence="9" id="KW-1185">Reference proteome</keyword>
<evidence type="ECO:0000256" key="6">
    <source>
        <dbReference type="SAM" id="Phobius"/>
    </source>
</evidence>
<evidence type="ECO:0000313" key="8">
    <source>
        <dbReference type="EMBL" id="BDE96756.1"/>
    </source>
</evidence>
<dbReference type="InterPro" id="IPR003953">
    <property type="entry name" value="FAD-dep_OxRdtase_2_FAD-bd"/>
</dbReference>
<dbReference type="NCBIfam" id="TIGR01813">
    <property type="entry name" value="flavo_cyto_c"/>
    <property type="match status" value="1"/>
</dbReference>
<dbReference type="PRINTS" id="PR00368">
    <property type="entry name" value="FADPNR"/>
</dbReference>
<dbReference type="Proteomes" id="UP001320544">
    <property type="component" value="Chromosome"/>
</dbReference>
<gene>
    <name evidence="8" type="primary">frdC</name>
    <name evidence="8" type="ORF">CE91St30_20890</name>
</gene>
<accession>A0ABM7WK73</accession>
<keyword evidence="6" id="KW-0472">Membrane</keyword>
<dbReference type="PANTHER" id="PTHR43400">
    <property type="entry name" value="FUMARATE REDUCTASE"/>
    <property type="match status" value="1"/>
</dbReference>
<dbReference type="PROSITE" id="PS51318">
    <property type="entry name" value="TAT"/>
    <property type="match status" value="1"/>
</dbReference>
<dbReference type="EMBL" id="AP025564">
    <property type="protein sequence ID" value="BDE96756.1"/>
    <property type="molecule type" value="Genomic_DNA"/>
</dbReference>
<evidence type="ECO:0000256" key="5">
    <source>
        <dbReference type="RuleBase" id="RU366062"/>
    </source>
</evidence>
<dbReference type="InterPro" id="IPR006311">
    <property type="entry name" value="TAT_signal"/>
</dbReference>
<protein>
    <submittedName>
        <fullName evidence="8">Flavocytochrome c</fullName>
    </submittedName>
</protein>
<proteinExistence type="inferred from homology"/>
<keyword evidence="3 5" id="KW-0274">FAD</keyword>
<dbReference type="SUPFAM" id="SSF51905">
    <property type="entry name" value="FAD/NAD(P)-binding domain"/>
    <property type="match status" value="1"/>
</dbReference>
<evidence type="ECO:0000313" key="9">
    <source>
        <dbReference type="Proteomes" id="UP001320544"/>
    </source>
</evidence>
<dbReference type="Gene3D" id="3.50.50.60">
    <property type="entry name" value="FAD/NAD(P)-binding domain"/>
    <property type="match status" value="1"/>
</dbReference>
<organism evidence="8 9">
    <name type="scientific">Raoultibacter timonensis</name>
    <dbReference type="NCBI Taxonomy" id="1907662"/>
    <lineage>
        <taxon>Bacteria</taxon>
        <taxon>Bacillati</taxon>
        <taxon>Actinomycetota</taxon>
        <taxon>Coriobacteriia</taxon>
        <taxon>Eggerthellales</taxon>
        <taxon>Eggerthellaceae</taxon>
        <taxon>Raoultibacter</taxon>
    </lineage>
</organism>
<reference evidence="8 9" key="1">
    <citation type="submission" date="2022-01" db="EMBL/GenBank/DDBJ databases">
        <title>Novel bile acid biosynthetic pathways are enriched in the microbiome of centenarians.</title>
        <authorList>
            <person name="Sato Y."/>
            <person name="Atarashi K."/>
            <person name="Plichta R.D."/>
            <person name="Arai Y."/>
            <person name="Sasajima S."/>
            <person name="Kearney M.S."/>
            <person name="Suda W."/>
            <person name="Takeshita K."/>
            <person name="Sasaki T."/>
            <person name="Okamoto S."/>
            <person name="Skelly N.A."/>
            <person name="Okamura Y."/>
            <person name="Vlamakis H."/>
            <person name="Li Y."/>
            <person name="Tanoue T."/>
            <person name="Takei H."/>
            <person name="Nittono H."/>
            <person name="Narushima S."/>
            <person name="Irie J."/>
            <person name="Itoh H."/>
            <person name="Moriya K."/>
            <person name="Sugiura Y."/>
            <person name="Suematsu M."/>
            <person name="Moritoki N."/>
            <person name="Shibata S."/>
            <person name="Littman R.D."/>
            <person name="Fischbach A.M."/>
            <person name="Uwamino Y."/>
            <person name="Inoue T."/>
            <person name="Honda A."/>
            <person name="Hattori M."/>
            <person name="Murai T."/>
            <person name="Xavier J.R."/>
            <person name="Hirose N."/>
            <person name="Honda K."/>
        </authorList>
    </citation>
    <scope>NUCLEOTIDE SEQUENCE [LARGE SCALE GENOMIC DNA]</scope>
    <source>
        <strain evidence="8 9">CE91-St30</strain>
    </source>
</reference>
<dbReference type="Gene3D" id="3.90.700.10">
    <property type="entry name" value="Succinate dehydrogenase/fumarate reductase flavoprotein, catalytic domain"/>
    <property type="match status" value="1"/>
</dbReference>
<comment type="cofactor">
    <cofactor evidence="1">
        <name>FAD</name>
        <dbReference type="ChEBI" id="CHEBI:57692"/>
    </cofactor>
</comment>
<dbReference type="RefSeq" id="WP_244385957.1">
    <property type="nucleotide sequence ID" value="NZ_AP025564.1"/>
</dbReference>
<evidence type="ECO:0000256" key="3">
    <source>
        <dbReference type="ARBA" id="ARBA00022827"/>
    </source>
</evidence>
<dbReference type="InterPro" id="IPR027477">
    <property type="entry name" value="Succ_DH/fumarate_Rdtase_cat_sf"/>
</dbReference>
<name>A0ABM7WK73_9ACTN</name>
<comment type="similarity">
    <text evidence="5">Belongs to the FAD-dependent oxidoreductase 2 family. FRD/SDH subfamily.</text>
</comment>
<dbReference type="InterPro" id="IPR010960">
    <property type="entry name" value="Flavocytochrome_c"/>
</dbReference>
<keyword evidence="6" id="KW-0812">Transmembrane</keyword>
<keyword evidence="4 5" id="KW-0560">Oxidoreductase</keyword>
<dbReference type="Pfam" id="PF00890">
    <property type="entry name" value="FAD_binding_2"/>
    <property type="match status" value="1"/>
</dbReference>
<dbReference type="InterPro" id="IPR036188">
    <property type="entry name" value="FAD/NAD-bd_sf"/>
</dbReference>